<dbReference type="SUPFAM" id="SSF56112">
    <property type="entry name" value="Protein kinase-like (PK-like)"/>
    <property type="match status" value="1"/>
</dbReference>
<comment type="caution">
    <text evidence="1">The sequence shown here is derived from an EMBL/GenBank/DDBJ whole genome shotgun (WGS) entry which is preliminary data.</text>
</comment>
<reference evidence="1 2" key="1">
    <citation type="submission" date="2018-02" db="EMBL/GenBank/DDBJ databases">
        <title>Genome sequence of the basidiomycete white-rot fungus Phlebia centrifuga.</title>
        <authorList>
            <person name="Granchi Z."/>
            <person name="Peng M."/>
            <person name="de Vries R.P."/>
            <person name="Hilden K."/>
            <person name="Makela M.R."/>
            <person name="Grigoriev I."/>
            <person name="Riley R."/>
        </authorList>
    </citation>
    <scope>NUCLEOTIDE SEQUENCE [LARGE SCALE GENOMIC DNA]</scope>
    <source>
        <strain evidence="1 2">FBCC195</strain>
    </source>
</reference>
<name>A0A2R6NM37_9APHY</name>
<organism evidence="1 2">
    <name type="scientific">Hermanssonia centrifuga</name>
    <dbReference type="NCBI Taxonomy" id="98765"/>
    <lineage>
        <taxon>Eukaryota</taxon>
        <taxon>Fungi</taxon>
        <taxon>Dikarya</taxon>
        <taxon>Basidiomycota</taxon>
        <taxon>Agaricomycotina</taxon>
        <taxon>Agaricomycetes</taxon>
        <taxon>Polyporales</taxon>
        <taxon>Meruliaceae</taxon>
        <taxon>Hermanssonia</taxon>
    </lineage>
</organism>
<protein>
    <recommendedName>
        <fullName evidence="3">Protein kinase domain-containing protein</fullName>
    </recommendedName>
</protein>
<evidence type="ECO:0008006" key="3">
    <source>
        <dbReference type="Google" id="ProtNLM"/>
    </source>
</evidence>
<dbReference type="Proteomes" id="UP000186601">
    <property type="component" value="Unassembled WGS sequence"/>
</dbReference>
<evidence type="ECO:0000313" key="1">
    <source>
        <dbReference type="EMBL" id="PSR73082.1"/>
    </source>
</evidence>
<gene>
    <name evidence="1" type="ORF">PHLCEN_2v11052</name>
</gene>
<proteinExistence type="predicted"/>
<dbReference type="Gene3D" id="3.30.200.20">
    <property type="entry name" value="Phosphorylase Kinase, domain 1"/>
    <property type="match status" value="1"/>
</dbReference>
<dbReference type="OrthoDB" id="5979581at2759"/>
<evidence type="ECO:0000313" key="2">
    <source>
        <dbReference type="Proteomes" id="UP000186601"/>
    </source>
</evidence>
<dbReference type="AlphaFoldDB" id="A0A2R6NM37"/>
<keyword evidence="2" id="KW-1185">Reference proteome</keyword>
<dbReference type="InterPro" id="IPR011009">
    <property type="entry name" value="Kinase-like_dom_sf"/>
</dbReference>
<sequence length="268" mass="29858">MPGIAIGSTTNNRYQVLHCIAHSASTSSVWLVRDLQCVSDIVTTIFFHILKTPFLLPRNSTYKCLKARRSNDILPPPCGCPSESVFLRPPHEAMGGPHPGQAHINALVDSFTLAEDAEGDKLECMVSSLFGPSVKTLCHPHRVSLPWNVMKQVTVQLLMALWYLHSVKGVVHAGKDLLPHYHNQFDHSIPPSLSDIHMRNILLHPPKDHKDYTSTIEKFLNTLDPKEDTMGPIPFPLPDVDNVHVALVDFDLGKVLSIHCRSQTYSEA</sequence>
<dbReference type="EMBL" id="MLYV02001111">
    <property type="protein sequence ID" value="PSR73082.1"/>
    <property type="molecule type" value="Genomic_DNA"/>
</dbReference>
<dbReference type="Gene3D" id="1.10.510.10">
    <property type="entry name" value="Transferase(Phosphotransferase) domain 1"/>
    <property type="match status" value="1"/>
</dbReference>
<accession>A0A2R6NM37</accession>